<dbReference type="GO" id="GO:0016787">
    <property type="term" value="F:hydrolase activity"/>
    <property type="evidence" value="ECO:0007669"/>
    <property type="project" value="UniProtKB-KW"/>
</dbReference>
<dbReference type="PANTHER" id="PTHR33988">
    <property type="entry name" value="ENDORIBONUCLEASE MAZF-RELATED"/>
    <property type="match status" value="1"/>
</dbReference>
<comment type="similarity">
    <text evidence="1">Belongs to the PemK/MazF family.</text>
</comment>
<keyword evidence="1" id="KW-0540">Nuclease</keyword>
<name>A0A0S6W5K6_9BACT</name>
<reference evidence="2" key="1">
    <citation type="journal article" date="2015" name="PeerJ">
        <title>First genomic representation of candidate bacterial phylum KSB3 points to enhanced environmental sensing as a trigger of wastewater bulking.</title>
        <authorList>
            <person name="Sekiguchi Y."/>
            <person name="Ohashi A."/>
            <person name="Parks D.H."/>
            <person name="Yamauchi T."/>
            <person name="Tyson G.W."/>
            <person name="Hugenholtz P."/>
        </authorList>
    </citation>
    <scope>NUCLEOTIDE SEQUENCE [LARGE SCALE GENOMIC DNA]</scope>
</reference>
<keyword evidence="3" id="KW-1185">Reference proteome</keyword>
<proteinExistence type="inferred from homology"/>
<accession>A0A0S6W5K6</accession>
<dbReference type="GO" id="GO:0006402">
    <property type="term" value="P:mRNA catabolic process"/>
    <property type="evidence" value="ECO:0007669"/>
    <property type="project" value="TreeGrafter"/>
</dbReference>
<dbReference type="EMBL" id="DF820459">
    <property type="protein sequence ID" value="GAK53530.1"/>
    <property type="molecule type" value="Genomic_DNA"/>
</dbReference>
<evidence type="ECO:0000313" key="3">
    <source>
        <dbReference type="Proteomes" id="UP000030700"/>
    </source>
</evidence>
<dbReference type="GO" id="GO:0003677">
    <property type="term" value="F:DNA binding"/>
    <property type="evidence" value="ECO:0007669"/>
    <property type="project" value="InterPro"/>
</dbReference>
<dbReference type="HOGENOM" id="CLU_121823_1_1_0"/>
<protein>
    <recommendedName>
        <fullName evidence="1">mRNA interferase</fullName>
        <ecNumber evidence="1">3.1.-.-</ecNumber>
    </recommendedName>
</protein>
<dbReference type="InterPro" id="IPR003477">
    <property type="entry name" value="PemK-like"/>
</dbReference>
<dbReference type="STRING" id="1499966.U14_04795"/>
<dbReference type="EC" id="3.1.-.-" evidence="1"/>
<dbReference type="SUPFAM" id="SSF50118">
    <property type="entry name" value="Cell growth inhibitor/plasmid maintenance toxic component"/>
    <property type="match status" value="1"/>
</dbReference>
<evidence type="ECO:0000313" key="2">
    <source>
        <dbReference type="EMBL" id="GAK53530.1"/>
    </source>
</evidence>
<keyword evidence="1" id="KW-0255">Endonuclease</keyword>
<evidence type="ECO:0000256" key="1">
    <source>
        <dbReference type="PIRNR" id="PIRNR033490"/>
    </source>
</evidence>
<dbReference type="InterPro" id="IPR011067">
    <property type="entry name" value="Plasmid_toxin/cell-grow_inhib"/>
</dbReference>
<organism evidence="2">
    <name type="scientific">Candidatus Moduliflexus flocculans</name>
    <dbReference type="NCBI Taxonomy" id="1499966"/>
    <lineage>
        <taxon>Bacteria</taxon>
        <taxon>Candidatus Moduliflexota</taxon>
        <taxon>Candidatus Moduliflexia</taxon>
        <taxon>Candidatus Moduliflexales</taxon>
        <taxon>Candidatus Moduliflexaceae</taxon>
    </lineage>
</organism>
<dbReference type="AlphaFoldDB" id="A0A0S6W5K6"/>
<dbReference type="PANTHER" id="PTHR33988:SF2">
    <property type="entry name" value="ENDORIBONUCLEASE MAZF"/>
    <property type="match status" value="1"/>
</dbReference>
<keyword evidence="1" id="KW-0378">Hydrolase</keyword>
<dbReference type="Pfam" id="PF02452">
    <property type="entry name" value="PemK_toxin"/>
    <property type="match status" value="1"/>
</dbReference>
<dbReference type="Gene3D" id="2.30.30.110">
    <property type="match status" value="1"/>
</dbReference>
<dbReference type="Proteomes" id="UP000030700">
    <property type="component" value="Unassembled WGS sequence"/>
</dbReference>
<gene>
    <name evidence="2" type="ORF">U14_04795</name>
</gene>
<dbReference type="GO" id="GO:0016075">
    <property type="term" value="P:rRNA catabolic process"/>
    <property type="evidence" value="ECO:0007669"/>
    <property type="project" value="TreeGrafter"/>
</dbReference>
<dbReference type="GO" id="GO:0004521">
    <property type="term" value="F:RNA endonuclease activity"/>
    <property type="evidence" value="ECO:0007669"/>
    <property type="project" value="TreeGrafter"/>
</dbReference>
<sequence>MDIRQGDIFWIDLEEPSGSGPGYRRPYLVIQNNFFNNSTLRTVVVCAISTNLKLARLPENVLLEKGEANLARQSVVNVTQLFTVDKRELVEKIGQLTLPRIRQVVKGIRLLTEPKRHHDV</sequence>
<comment type="function">
    <text evidence="1">Toxic component of a type II toxin-antitoxin (TA) system.</text>
</comment>
<dbReference type="PIRSF" id="PIRSF033490">
    <property type="entry name" value="MazF"/>
    <property type="match status" value="1"/>
</dbReference>